<dbReference type="RefSeq" id="WP_149774388.1">
    <property type="nucleotide sequence ID" value="NZ_FQVK01000002.1"/>
</dbReference>
<dbReference type="Proteomes" id="UP000325134">
    <property type="component" value="Unassembled WGS sequence"/>
</dbReference>
<dbReference type="EMBL" id="FQVK01000002">
    <property type="protein sequence ID" value="SHE40849.1"/>
    <property type="molecule type" value="Genomic_DNA"/>
</dbReference>
<keyword evidence="1" id="KW-1133">Transmembrane helix</keyword>
<protein>
    <recommendedName>
        <fullName evidence="4">DUF4381 domain-containing protein</fullName>
    </recommendedName>
</protein>
<organism evidence="2 3">
    <name type="scientific">Ruegeria intermedia</name>
    <dbReference type="NCBI Taxonomy" id="996115"/>
    <lineage>
        <taxon>Bacteria</taxon>
        <taxon>Pseudomonadati</taxon>
        <taxon>Pseudomonadota</taxon>
        <taxon>Alphaproteobacteria</taxon>
        <taxon>Rhodobacterales</taxon>
        <taxon>Roseobacteraceae</taxon>
        <taxon>Ruegeria</taxon>
    </lineage>
</organism>
<evidence type="ECO:0000256" key="1">
    <source>
        <dbReference type="SAM" id="Phobius"/>
    </source>
</evidence>
<evidence type="ECO:0000313" key="3">
    <source>
        <dbReference type="Proteomes" id="UP000325134"/>
    </source>
</evidence>
<proteinExistence type="predicted"/>
<keyword evidence="3" id="KW-1185">Reference proteome</keyword>
<accession>A0A1M4T8N6</accession>
<feature type="transmembrane region" description="Helical" evidence="1">
    <location>
        <begin position="33"/>
        <end position="53"/>
    </location>
</feature>
<evidence type="ECO:0008006" key="4">
    <source>
        <dbReference type="Google" id="ProtNLM"/>
    </source>
</evidence>
<dbReference type="Pfam" id="PF14316">
    <property type="entry name" value="DUF4381"/>
    <property type="match status" value="1"/>
</dbReference>
<sequence length="157" mass="17019">MTPDTEGKSLVELLDMLKPAPEPAPISMVPQTWGWIVLAVALLVVVGLIFVAIRRHRRANAYRRLALRELDRCQNDPAKAAEIVRRAALVAFPRSQVAGLTGDDWTKFLGQTADLSGFSASALGNLAAAPYRKGVTDPDAAELARHWIKSHRAKGAA</sequence>
<dbReference type="InterPro" id="IPR025489">
    <property type="entry name" value="DUF4381"/>
</dbReference>
<dbReference type="OrthoDB" id="283083at2"/>
<gene>
    <name evidence="2" type="ORF">SAMN05444279_10268</name>
</gene>
<keyword evidence="1" id="KW-0812">Transmembrane</keyword>
<name>A0A1M4T8N6_9RHOB</name>
<reference evidence="2 3" key="1">
    <citation type="submission" date="2016-11" db="EMBL/GenBank/DDBJ databases">
        <authorList>
            <person name="Varghese N."/>
            <person name="Submissions S."/>
        </authorList>
    </citation>
    <scope>NUCLEOTIDE SEQUENCE [LARGE SCALE GENOMIC DNA]</scope>
    <source>
        <strain evidence="2 3">DSM 29341</strain>
    </source>
</reference>
<evidence type="ECO:0000313" key="2">
    <source>
        <dbReference type="EMBL" id="SHE40849.1"/>
    </source>
</evidence>
<dbReference type="AlphaFoldDB" id="A0A1M4T8N6"/>
<keyword evidence="1" id="KW-0472">Membrane</keyword>